<protein>
    <submittedName>
        <fullName evidence="1">Uncharacterized protein</fullName>
    </submittedName>
</protein>
<proteinExistence type="predicted"/>
<organism evidence="1 2">
    <name type="scientific">Actinoplanes ianthinogenes</name>
    <dbReference type="NCBI Taxonomy" id="122358"/>
    <lineage>
        <taxon>Bacteria</taxon>
        <taxon>Bacillati</taxon>
        <taxon>Actinomycetota</taxon>
        <taxon>Actinomycetes</taxon>
        <taxon>Micromonosporales</taxon>
        <taxon>Micromonosporaceae</taxon>
        <taxon>Actinoplanes</taxon>
    </lineage>
</organism>
<reference evidence="1 2" key="1">
    <citation type="submission" date="2020-08" db="EMBL/GenBank/DDBJ databases">
        <title>Whole genome shotgun sequence of Actinoplanes ianthinogenes NBRC 13996.</title>
        <authorList>
            <person name="Komaki H."/>
            <person name="Tamura T."/>
        </authorList>
    </citation>
    <scope>NUCLEOTIDE SEQUENCE [LARGE SCALE GENOMIC DNA]</scope>
    <source>
        <strain evidence="1 2">NBRC 13996</strain>
    </source>
</reference>
<gene>
    <name evidence="1" type="ORF">Aiant_58260</name>
</gene>
<evidence type="ECO:0000313" key="1">
    <source>
        <dbReference type="EMBL" id="BCJ45169.1"/>
    </source>
</evidence>
<dbReference type="EMBL" id="AP023356">
    <property type="protein sequence ID" value="BCJ45169.1"/>
    <property type="molecule type" value="Genomic_DNA"/>
</dbReference>
<accession>A0ABM7M0Q2</accession>
<name>A0ABM7M0Q2_9ACTN</name>
<evidence type="ECO:0000313" key="2">
    <source>
        <dbReference type="Proteomes" id="UP000676967"/>
    </source>
</evidence>
<sequence length="54" mass="6021">MAEGTTTYGNCVICGEELRHGDWVIRAEEMRKLVADPENVPDGKAHKDCLVHKP</sequence>
<keyword evidence="2" id="KW-1185">Reference proteome</keyword>
<dbReference type="RefSeq" id="WP_189334771.1">
    <property type="nucleotide sequence ID" value="NZ_AP023356.1"/>
</dbReference>
<dbReference type="Proteomes" id="UP000676967">
    <property type="component" value="Chromosome"/>
</dbReference>